<protein>
    <recommendedName>
        <fullName evidence="2">HYR domain-containing protein</fullName>
    </recommendedName>
</protein>
<comment type="caution">
    <text evidence="3">The sequence shown here is derived from an EMBL/GenBank/DDBJ whole genome shotgun (WGS) entry which is preliminary data.</text>
</comment>
<dbReference type="Proteomes" id="UP000245618">
    <property type="component" value="Unassembled WGS sequence"/>
</dbReference>
<dbReference type="PANTHER" id="PTHR24273:SF32">
    <property type="entry name" value="HYALIN"/>
    <property type="match status" value="1"/>
</dbReference>
<organism evidence="3 4">
    <name type="scientific">Flavobacterium laiguense</name>
    <dbReference type="NCBI Taxonomy" id="2169409"/>
    <lineage>
        <taxon>Bacteria</taxon>
        <taxon>Pseudomonadati</taxon>
        <taxon>Bacteroidota</taxon>
        <taxon>Flavobacteriia</taxon>
        <taxon>Flavobacteriales</taxon>
        <taxon>Flavobacteriaceae</taxon>
        <taxon>Flavobacterium</taxon>
    </lineage>
</organism>
<dbReference type="InterPro" id="IPR003410">
    <property type="entry name" value="HYR_dom"/>
</dbReference>
<proteinExistence type="predicted"/>
<dbReference type="PROSITE" id="PS50825">
    <property type="entry name" value="HYR"/>
    <property type="match status" value="1"/>
</dbReference>
<feature type="non-terminal residue" evidence="3">
    <location>
        <position position="1"/>
    </location>
</feature>
<evidence type="ECO:0000313" key="4">
    <source>
        <dbReference type="Proteomes" id="UP000245618"/>
    </source>
</evidence>
<evidence type="ECO:0000313" key="3">
    <source>
        <dbReference type="EMBL" id="PWA04819.1"/>
    </source>
</evidence>
<evidence type="ECO:0000259" key="2">
    <source>
        <dbReference type="PROSITE" id="PS50825"/>
    </source>
</evidence>
<reference evidence="3 4" key="1">
    <citation type="submission" date="2018-04" db="EMBL/GenBank/DDBJ databases">
        <title>Flavobacterium sp. nov., isolated from glacier ice.</title>
        <authorList>
            <person name="Liu Q."/>
            <person name="Xin Y.-H."/>
        </authorList>
    </citation>
    <scope>NUCLEOTIDE SEQUENCE [LARGE SCALE GENOMIC DNA]</scope>
    <source>
        <strain evidence="3 4">LB2P30</strain>
    </source>
</reference>
<dbReference type="InterPro" id="IPR013783">
    <property type="entry name" value="Ig-like_fold"/>
</dbReference>
<feature type="non-terminal residue" evidence="3">
    <location>
        <position position="524"/>
    </location>
</feature>
<dbReference type="AlphaFoldDB" id="A0A2U1JIJ5"/>
<dbReference type="Gene3D" id="2.60.40.10">
    <property type="entry name" value="Immunoglobulins"/>
    <property type="match status" value="4"/>
</dbReference>
<evidence type="ECO:0000256" key="1">
    <source>
        <dbReference type="ARBA" id="ARBA00022737"/>
    </source>
</evidence>
<gene>
    <name evidence="3" type="ORF">DB891_17400</name>
</gene>
<feature type="domain" description="HYR" evidence="2">
    <location>
        <begin position="1"/>
        <end position="55"/>
    </location>
</feature>
<name>A0A2U1JIJ5_9FLAO</name>
<keyword evidence="1" id="KW-0677">Repeat</keyword>
<keyword evidence="4" id="KW-1185">Reference proteome</keyword>
<sequence length="524" mass="54439">PPTATDTCDPTPTITFVDATTPGNCPGNYSVTRTWTATDDCGNTASCSRTIVVQDITPPVITCVAQTTPINCPGTPVFTPPTATDACDPTPTITFVDATTPGNCPGNYSVTRTWTATDDCGNTASCSRTIQVRDVTPPVITCPTVTSPISCPATPSFGAATATDTCDPTPTITFADVTTPGSCPSNYSVTRTWTATDDCGNTASCSRTIVVQDITAPVITCAADKTIECNAAFNFDQPTATDNCSTFTIVTVGTVTNTNGSQTRTWKAVDACGNESATCSQTISVANCTHIFPTQTTCCNYTTGTATGLYNVCTTVSGNTVTNAIPGVFFYYSNVTAPGASFTIDVKQTRDGDLNRFFTIQGSDNNSVSQIRLFTSTCGSVSFTGSLIENGTGAHYVVTGATPGATYVVSIKYEVKSLIDGVYSGIDKVSKYTFASYINGSGTAALGSTGTIDAVAGCSDNTPSPGSCTLPGSTIEPVIAIAPIETTTAKTTETTSFTAHPVPFKDQLTISYDLKYVTDVRIEV</sequence>
<accession>A0A2U1JIJ5</accession>
<dbReference type="PANTHER" id="PTHR24273">
    <property type="entry name" value="FI04643P-RELATED"/>
    <property type="match status" value="1"/>
</dbReference>
<dbReference type="EMBL" id="QCZH01000054">
    <property type="protein sequence ID" value="PWA04819.1"/>
    <property type="molecule type" value="Genomic_DNA"/>
</dbReference>